<dbReference type="RefSeq" id="WP_168113934.1">
    <property type="nucleotide sequence ID" value="NZ_BOON01000052.1"/>
</dbReference>
<comment type="caution">
    <text evidence="1">The sequence shown here is derived from an EMBL/GenBank/DDBJ whole genome shotgun (WGS) entry which is preliminary data.</text>
</comment>
<dbReference type="EMBL" id="BOON01000052">
    <property type="protein sequence ID" value="GII25460.1"/>
    <property type="molecule type" value="Genomic_DNA"/>
</dbReference>
<evidence type="ECO:0000313" key="1">
    <source>
        <dbReference type="EMBL" id="GII25460.1"/>
    </source>
</evidence>
<dbReference type="Proteomes" id="UP000599074">
    <property type="component" value="Unassembled WGS sequence"/>
</dbReference>
<evidence type="ECO:0000313" key="2">
    <source>
        <dbReference type="Proteomes" id="UP000599074"/>
    </source>
</evidence>
<keyword evidence="2" id="KW-1185">Reference proteome</keyword>
<dbReference type="AlphaFoldDB" id="A0A8J3X2H7"/>
<gene>
    <name evidence="1" type="ORF">Pme01_50570</name>
</gene>
<protein>
    <submittedName>
        <fullName evidence="1">Uncharacterized protein</fullName>
    </submittedName>
</protein>
<organism evidence="1 2">
    <name type="scientific">Planosporangium mesophilum</name>
    <dbReference type="NCBI Taxonomy" id="689768"/>
    <lineage>
        <taxon>Bacteria</taxon>
        <taxon>Bacillati</taxon>
        <taxon>Actinomycetota</taxon>
        <taxon>Actinomycetes</taxon>
        <taxon>Micromonosporales</taxon>
        <taxon>Micromonosporaceae</taxon>
        <taxon>Planosporangium</taxon>
    </lineage>
</organism>
<name>A0A8J3X2H7_9ACTN</name>
<proteinExistence type="predicted"/>
<reference evidence="1" key="1">
    <citation type="submission" date="2021-01" db="EMBL/GenBank/DDBJ databases">
        <title>Whole genome shotgun sequence of Planosporangium mesophilum NBRC 109066.</title>
        <authorList>
            <person name="Komaki H."/>
            <person name="Tamura T."/>
        </authorList>
    </citation>
    <scope>NUCLEOTIDE SEQUENCE</scope>
    <source>
        <strain evidence="1">NBRC 109066</strain>
    </source>
</reference>
<sequence length="239" mass="25233">MGEIARRVVDVVAGTVGDTVNPAVTGLLATAAVVTRNPELAVLSVPTGALAGALTEQGVQLVTQTLRDRAHRVQQFADAVEDETGQPIEDFVAEHVTDGAKRTFLGETVDAVTDAKTAWKIKVLARVFVQGAKDGDLIEETALYVNILRDLEAAHARFLAAMKAAPADGPGRSSTLKAIIGCDAGLAIAAPILYRHLIERGIVKSDHENIDGPYLRLTDLGSTCADWLENLGEEANTSG</sequence>
<accession>A0A8J3X2H7</accession>